<keyword evidence="5" id="KW-1185">Reference proteome</keyword>
<proteinExistence type="inferred from homology"/>
<comment type="similarity">
    <text evidence="1">Belongs to the fasciclin-like AGP family.</text>
</comment>
<protein>
    <recommendedName>
        <fullName evidence="3">FAS1 domain-containing protein</fullName>
    </recommendedName>
</protein>
<dbReference type="SUPFAM" id="SSF82153">
    <property type="entry name" value="FAS1 domain"/>
    <property type="match status" value="1"/>
</dbReference>
<dbReference type="PANTHER" id="PTHR33985:SF15">
    <property type="entry name" value="FASCICLIN-LIKE ARABINOGALACTAN PROTEIN 19"/>
    <property type="match status" value="1"/>
</dbReference>
<dbReference type="SMART" id="SM00554">
    <property type="entry name" value="FAS1"/>
    <property type="match status" value="1"/>
</dbReference>
<dbReference type="Gene3D" id="2.30.180.10">
    <property type="entry name" value="FAS1 domain"/>
    <property type="match status" value="1"/>
</dbReference>
<dbReference type="PROSITE" id="PS50213">
    <property type="entry name" value="FAS1"/>
    <property type="match status" value="1"/>
</dbReference>
<feature type="compositionally biased region" description="Low complexity" evidence="2">
    <location>
        <begin position="201"/>
        <end position="213"/>
    </location>
</feature>
<dbReference type="InterPro" id="IPR000782">
    <property type="entry name" value="FAS1_domain"/>
</dbReference>
<organism evidence="4 5">
    <name type="scientific">Kingdonia uniflora</name>
    <dbReference type="NCBI Taxonomy" id="39325"/>
    <lineage>
        <taxon>Eukaryota</taxon>
        <taxon>Viridiplantae</taxon>
        <taxon>Streptophyta</taxon>
        <taxon>Embryophyta</taxon>
        <taxon>Tracheophyta</taxon>
        <taxon>Spermatophyta</taxon>
        <taxon>Magnoliopsida</taxon>
        <taxon>Ranunculales</taxon>
        <taxon>Circaeasteraceae</taxon>
        <taxon>Kingdonia</taxon>
    </lineage>
</organism>
<evidence type="ECO:0000256" key="1">
    <source>
        <dbReference type="ARBA" id="ARBA00007843"/>
    </source>
</evidence>
<dbReference type="InterPro" id="IPR036378">
    <property type="entry name" value="FAS1_dom_sf"/>
</dbReference>
<feature type="domain" description="FAS1" evidence="3">
    <location>
        <begin position="1"/>
        <end position="133"/>
    </location>
</feature>
<evidence type="ECO:0000256" key="2">
    <source>
        <dbReference type="SAM" id="MobiDB-lite"/>
    </source>
</evidence>
<dbReference type="AlphaFoldDB" id="A0A7J7N983"/>
<dbReference type="EMBL" id="JACGCM010000971">
    <property type="protein sequence ID" value="KAF6163696.1"/>
    <property type="molecule type" value="Genomic_DNA"/>
</dbReference>
<evidence type="ECO:0000313" key="4">
    <source>
        <dbReference type="EMBL" id="KAF6163696.1"/>
    </source>
</evidence>
<name>A0A7J7N983_9MAGN</name>
<reference evidence="4 5" key="1">
    <citation type="journal article" date="2020" name="IScience">
        <title>Genome Sequencing of the Endangered Kingdonia uniflora (Circaeasteraceae, Ranunculales) Reveals Potential Mechanisms of Evolutionary Specialization.</title>
        <authorList>
            <person name="Sun Y."/>
            <person name="Deng T."/>
            <person name="Zhang A."/>
            <person name="Moore M.J."/>
            <person name="Landis J.B."/>
            <person name="Lin N."/>
            <person name="Zhang H."/>
            <person name="Zhang X."/>
            <person name="Huang J."/>
            <person name="Zhang X."/>
            <person name="Sun H."/>
            <person name="Wang H."/>
        </authorList>
    </citation>
    <scope>NUCLEOTIDE SEQUENCE [LARGE SCALE GENOMIC DNA]</scope>
    <source>
        <strain evidence="4">TB1705</strain>
        <tissue evidence="4">Leaf</tissue>
    </source>
</reference>
<sequence>MLTTLRIKGYNLFGNAITTSDIHYEILAGTSFTFFAPTDSSLFALDMTATASDYVLTLRYHVLPRRFSITDLRSNSSSNGSEIPTIAANRDLYVTVERSSEGGDVVSVNGVDVVLPGLFYGRNVAVHGLSGILDVVKSNGERSITPALSPRIDGPDSSPPETGFHDLGEIAPSPESDDIFPPFANSPEYGSPMSVYDDYEYGPSSSSDGSYSDEYSRTQEVNVIEGISNKRMRRILSKSPEEYAWENKGDVSEELCDVSHRRGYPRPHYHKSEF</sequence>
<accession>A0A7J7N983</accession>
<feature type="region of interest" description="Disordered" evidence="2">
    <location>
        <begin position="145"/>
        <end position="216"/>
    </location>
</feature>
<evidence type="ECO:0000313" key="5">
    <source>
        <dbReference type="Proteomes" id="UP000541444"/>
    </source>
</evidence>
<dbReference type="Pfam" id="PF02469">
    <property type="entry name" value="Fasciclin"/>
    <property type="match status" value="1"/>
</dbReference>
<dbReference type="PANTHER" id="PTHR33985">
    <property type="entry name" value="OS02G0491300 PROTEIN-RELATED"/>
    <property type="match status" value="1"/>
</dbReference>
<dbReference type="OrthoDB" id="1937685at2759"/>
<comment type="caution">
    <text evidence="4">The sequence shown here is derived from an EMBL/GenBank/DDBJ whole genome shotgun (WGS) entry which is preliminary data.</text>
</comment>
<evidence type="ECO:0000259" key="3">
    <source>
        <dbReference type="PROSITE" id="PS50213"/>
    </source>
</evidence>
<gene>
    <name evidence="4" type="ORF">GIB67_036156</name>
</gene>
<dbReference type="InterPro" id="IPR052806">
    <property type="entry name" value="Fasciclin-like_AGP"/>
</dbReference>
<dbReference type="Proteomes" id="UP000541444">
    <property type="component" value="Unassembled WGS sequence"/>
</dbReference>